<dbReference type="AlphaFoldDB" id="U5GJI0"/>
<evidence type="ECO:0000313" key="2">
    <source>
        <dbReference type="EMBL" id="PNT45754.1"/>
    </source>
</evidence>
<feature type="compositionally biased region" description="Polar residues" evidence="1">
    <location>
        <begin position="1"/>
        <end position="11"/>
    </location>
</feature>
<dbReference type="InParanoid" id="U5GJI0"/>
<feature type="region of interest" description="Disordered" evidence="1">
    <location>
        <begin position="1"/>
        <end position="27"/>
    </location>
</feature>
<accession>U5GJI0</accession>
<name>U5GJI0_POPTR</name>
<dbReference type="HOGENOM" id="CLU_2546845_0_0_1"/>
<gene>
    <name evidence="2" type="ORF">POPTR_003G153000</name>
</gene>
<evidence type="ECO:0000256" key="1">
    <source>
        <dbReference type="SAM" id="MobiDB-lite"/>
    </source>
</evidence>
<dbReference type="EMBL" id="CM009292">
    <property type="protein sequence ID" value="PNT45754.1"/>
    <property type="molecule type" value="Genomic_DNA"/>
</dbReference>
<reference evidence="2 3" key="1">
    <citation type="journal article" date="2006" name="Science">
        <title>The genome of black cottonwood, Populus trichocarpa (Torr. &amp; Gray).</title>
        <authorList>
            <person name="Tuskan G.A."/>
            <person name="Difazio S."/>
            <person name="Jansson S."/>
            <person name="Bohlmann J."/>
            <person name="Grigoriev I."/>
            <person name="Hellsten U."/>
            <person name="Putnam N."/>
            <person name="Ralph S."/>
            <person name="Rombauts S."/>
            <person name="Salamov A."/>
            <person name="Schein J."/>
            <person name="Sterck L."/>
            <person name="Aerts A."/>
            <person name="Bhalerao R.R."/>
            <person name="Bhalerao R.P."/>
            <person name="Blaudez D."/>
            <person name="Boerjan W."/>
            <person name="Brun A."/>
            <person name="Brunner A."/>
            <person name="Busov V."/>
            <person name="Campbell M."/>
            <person name="Carlson J."/>
            <person name="Chalot M."/>
            <person name="Chapman J."/>
            <person name="Chen G.L."/>
            <person name="Cooper D."/>
            <person name="Coutinho P.M."/>
            <person name="Couturier J."/>
            <person name="Covert S."/>
            <person name="Cronk Q."/>
            <person name="Cunningham R."/>
            <person name="Davis J."/>
            <person name="Degroeve S."/>
            <person name="Dejardin A."/>
            <person name="Depamphilis C."/>
            <person name="Detter J."/>
            <person name="Dirks B."/>
            <person name="Dubchak I."/>
            <person name="Duplessis S."/>
            <person name="Ehlting J."/>
            <person name="Ellis B."/>
            <person name="Gendler K."/>
            <person name="Goodstein D."/>
            <person name="Gribskov M."/>
            <person name="Grimwood J."/>
            <person name="Groover A."/>
            <person name="Gunter L."/>
            <person name="Hamberger B."/>
            <person name="Heinze B."/>
            <person name="Helariutta Y."/>
            <person name="Henrissat B."/>
            <person name="Holligan D."/>
            <person name="Holt R."/>
            <person name="Huang W."/>
            <person name="Islam-Faridi N."/>
            <person name="Jones S."/>
            <person name="Jones-Rhoades M."/>
            <person name="Jorgensen R."/>
            <person name="Joshi C."/>
            <person name="Kangasjarvi J."/>
            <person name="Karlsson J."/>
            <person name="Kelleher C."/>
            <person name="Kirkpatrick R."/>
            <person name="Kirst M."/>
            <person name="Kohler A."/>
            <person name="Kalluri U."/>
            <person name="Larimer F."/>
            <person name="Leebens-Mack J."/>
            <person name="Leple J.C."/>
            <person name="Locascio P."/>
            <person name="Lou Y."/>
            <person name="Lucas S."/>
            <person name="Martin F."/>
            <person name="Montanini B."/>
            <person name="Napoli C."/>
            <person name="Nelson D.R."/>
            <person name="Nelson C."/>
            <person name="Nieminen K."/>
            <person name="Nilsson O."/>
            <person name="Pereda V."/>
            <person name="Peter G."/>
            <person name="Philippe R."/>
            <person name="Pilate G."/>
            <person name="Poliakov A."/>
            <person name="Razumovskaya J."/>
            <person name="Richardson P."/>
            <person name="Rinaldi C."/>
            <person name="Ritland K."/>
            <person name="Rouze P."/>
            <person name="Ryaboy D."/>
            <person name="Schmutz J."/>
            <person name="Schrader J."/>
            <person name="Segerman B."/>
            <person name="Shin H."/>
            <person name="Siddiqui A."/>
            <person name="Sterky F."/>
            <person name="Terry A."/>
            <person name="Tsai C.J."/>
            <person name="Uberbacher E."/>
            <person name="Unneberg P."/>
            <person name="Vahala J."/>
            <person name="Wall K."/>
            <person name="Wessler S."/>
            <person name="Yang G."/>
            <person name="Yin T."/>
            <person name="Douglas C."/>
            <person name="Marra M."/>
            <person name="Sandberg G."/>
            <person name="Van de Peer Y."/>
            <person name="Rokhsar D."/>
        </authorList>
    </citation>
    <scope>NUCLEOTIDE SEQUENCE [LARGE SCALE GENOMIC DNA]</scope>
    <source>
        <strain evidence="3">cv. Nisqually</strain>
    </source>
</reference>
<evidence type="ECO:0000313" key="3">
    <source>
        <dbReference type="Proteomes" id="UP000006729"/>
    </source>
</evidence>
<organism evidence="2 3">
    <name type="scientific">Populus trichocarpa</name>
    <name type="common">Western balsam poplar</name>
    <name type="synonym">Populus balsamifera subsp. trichocarpa</name>
    <dbReference type="NCBI Taxonomy" id="3694"/>
    <lineage>
        <taxon>Eukaryota</taxon>
        <taxon>Viridiplantae</taxon>
        <taxon>Streptophyta</taxon>
        <taxon>Embryophyta</taxon>
        <taxon>Tracheophyta</taxon>
        <taxon>Spermatophyta</taxon>
        <taxon>Magnoliopsida</taxon>
        <taxon>eudicotyledons</taxon>
        <taxon>Gunneridae</taxon>
        <taxon>Pentapetalae</taxon>
        <taxon>rosids</taxon>
        <taxon>fabids</taxon>
        <taxon>Malpighiales</taxon>
        <taxon>Salicaceae</taxon>
        <taxon>Saliceae</taxon>
        <taxon>Populus</taxon>
    </lineage>
</organism>
<sequence length="83" mass="9581">MQQASLSTQIGSEERIGKDPSLPSSSIVPNKLTAEIQLYKLLELILQLTRFDFFLIRLIIKPSRAILYEKNNNEACIRKFETR</sequence>
<protein>
    <submittedName>
        <fullName evidence="2">Uncharacterized protein</fullName>
    </submittedName>
</protein>
<proteinExistence type="predicted"/>
<dbReference type="Proteomes" id="UP000006729">
    <property type="component" value="Chromosome 3"/>
</dbReference>
<keyword evidence="3" id="KW-1185">Reference proteome</keyword>